<dbReference type="EMBL" id="CM041553">
    <property type="protein sequence ID" value="KAI3352261.1"/>
    <property type="molecule type" value="Genomic_DNA"/>
</dbReference>
<comment type="caution">
    <text evidence="1">The sequence shown here is derived from an EMBL/GenBank/DDBJ whole genome shotgun (WGS) entry which is preliminary data.</text>
</comment>
<dbReference type="Proteomes" id="UP000831701">
    <property type="component" value="Chromosome 23"/>
</dbReference>
<evidence type="ECO:0000313" key="1">
    <source>
        <dbReference type="EMBL" id="KAI3352261.1"/>
    </source>
</evidence>
<organism evidence="1 2">
    <name type="scientific">Scortum barcoo</name>
    <name type="common">barcoo grunter</name>
    <dbReference type="NCBI Taxonomy" id="214431"/>
    <lineage>
        <taxon>Eukaryota</taxon>
        <taxon>Metazoa</taxon>
        <taxon>Chordata</taxon>
        <taxon>Craniata</taxon>
        <taxon>Vertebrata</taxon>
        <taxon>Euteleostomi</taxon>
        <taxon>Actinopterygii</taxon>
        <taxon>Neopterygii</taxon>
        <taxon>Teleostei</taxon>
        <taxon>Neoteleostei</taxon>
        <taxon>Acanthomorphata</taxon>
        <taxon>Eupercaria</taxon>
        <taxon>Centrarchiformes</taxon>
        <taxon>Terapontoidei</taxon>
        <taxon>Terapontidae</taxon>
        <taxon>Scortum</taxon>
    </lineage>
</organism>
<accession>A0ACB8V9S0</accession>
<evidence type="ECO:0000313" key="2">
    <source>
        <dbReference type="Proteomes" id="UP000831701"/>
    </source>
</evidence>
<proteinExistence type="predicted"/>
<keyword evidence="2" id="KW-1185">Reference proteome</keyword>
<gene>
    <name evidence="1" type="ORF">L3Q82_005242</name>
</gene>
<sequence>MSADDFQTKYASVMESMLKSAVAETTKLFETMVDELKAEISRIKQENEVLKKRCKQFESERSRPAADPGDGEPLLGCGRRDTAVQCDLVPLRTGLVEQCQPLRYLSLNNQEQQCGDEEIKYALQESNCDAHSQMDFILVKHEEEEVYPTKVCRQLLSDKAGSTLASVCRIENEGDFIHQDCSTGEIPLLQKDEETRQAVELLQGPQTQSPEREHSIVISLAAINEDKEEPSEVSQNISEIGTQGEHITSQKQPLMVALHQSDVEPLEKMQPSVVPQQTDVTLQQNPDVRSTEEKLAQPTPLNEGEACDKFRVSMAGGEAGYRPEISVPLRRGRPPKKRKYLQQPVKEILHSPPSDIPAEQEVKNSPAIRMEEADISSVLDTVTITSPESPQASLLQPEESLSIIMSSAQKRANTALEDKENSKVSSNDSVDAEASCAETSTSDKKTLQKSSICYN</sequence>
<reference evidence="1" key="1">
    <citation type="submission" date="2022-04" db="EMBL/GenBank/DDBJ databases">
        <title>Jade perch genome.</title>
        <authorList>
            <person name="Chao B."/>
        </authorList>
    </citation>
    <scope>NUCLEOTIDE SEQUENCE</scope>
    <source>
        <strain evidence="1">CB-2022</strain>
    </source>
</reference>
<protein>
    <submittedName>
        <fullName evidence="1">Uncharacterized protein</fullName>
    </submittedName>
</protein>
<name>A0ACB8V9S0_9TELE</name>